<protein>
    <submittedName>
        <fullName evidence="3">Uncharacterized protein</fullName>
    </submittedName>
</protein>
<accession>A0A2J6T5Z9</accession>
<dbReference type="AlphaFoldDB" id="A0A2J6T5Z9"/>
<evidence type="ECO:0000313" key="4">
    <source>
        <dbReference type="Proteomes" id="UP000235371"/>
    </source>
</evidence>
<dbReference type="SUPFAM" id="SSF56801">
    <property type="entry name" value="Acetyl-CoA synthetase-like"/>
    <property type="match status" value="1"/>
</dbReference>
<evidence type="ECO:0000256" key="1">
    <source>
        <dbReference type="ARBA" id="ARBA00006432"/>
    </source>
</evidence>
<dbReference type="PANTHER" id="PTHR43201">
    <property type="entry name" value="ACYL-COA SYNTHETASE"/>
    <property type="match status" value="1"/>
</dbReference>
<evidence type="ECO:0000256" key="2">
    <source>
        <dbReference type="ARBA" id="ARBA00022598"/>
    </source>
</evidence>
<dbReference type="PANTHER" id="PTHR43201:SF5">
    <property type="entry name" value="MEDIUM-CHAIN ACYL-COA LIGASE ACSF2, MITOCHONDRIAL"/>
    <property type="match status" value="1"/>
</dbReference>
<evidence type="ECO:0000313" key="3">
    <source>
        <dbReference type="EMBL" id="PMD58444.1"/>
    </source>
</evidence>
<reference evidence="3 4" key="1">
    <citation type="submission" date="2016-04" db="EMBL/GenBank/DDBJ databases">
        <title>A degradative enzymes factory behind the ericoid mycorrhizal symbiosis.</title>
        <authorList>
            <consortium name="DOE Joint Genome Institute"/>
            <person name="Martino E."/>
            <person name="Morin E."/>
            <person name="Grelet G."/>
            <person name="Kuo A."/>
            <person name="Kohler A."/>
            <person name="Daghino S."/>
            <person name="Barry K."/>
            <person name="Choi C."/>
            <person name="Cichocki N."/>
            <person name="Clum A."/>
            <person name="Copeland A."/>
            <person name="Hainaut M."/>
            <person name="Haridas S."/>
            <person name="Labutti K."/>
            <person name="Lindquist E."/>
            <person name="Lipzen A."/>
            <person name="Khouja H.-R."/>
            <person name="Murat C."/>
            <person name="Ohm R."/>
            <person name="Olson A."/>
            <person name="Spatafora J."/>
            <person name="Veneault-Fourrey C."/>
            <person name="Henrissat B."/>
            <person name="Grigoriev I."/>
            <person name="Martin F."/>
            <person name="Perotto S."/>
        </authorList>
    </citation>
    <scope>NUCLEOTIDE SEQUENCE [LARGE SCALE GENOMIC DNA]</scope>
    <source>
        <strain evidence="3 4">E</strain>
    </source>
</reference>
<sequence>MSGYTNKPATNTEAFVDVFFRTGDLGVIQEGGYLQLTGQIKDVINKGGEKTSPSEVENIVLYNLTSWSDKRYASRF</sequence>
<dbReference type="Gene3D" id="2.30.38.10">
    <property type="entry name" value="Luciferase, Domain 3"/>
    <property type="match status" value="1"/>
</dbReference>
<name>A0A2J6T5Z9_9HELO</name>
<dbReference type="GeneID" id="36596728"/>
<comment type="similarity">
    <text evidence="1">Belongs to the ATP-dependent AMP-binding enzyme family.</text>
</comment>
<dbReference type="Proteomes" id="UP000235371">
    <property type="component" value="Unassembled WGS sequence"/>
</dbReference>
<dbReference type="STRING" id="1095630.A0A2J6T5Z9"/>
<keyword evidence="4" id="KW-1185">Reference proteome</keyword>
<proteinExistence type="inferred from homology"/>
<dbReference type="InParanoid" id="A0A2J6T5Z9"/>
<organism evidence="3 4">
    <name type="scientific">Hyaloscypha bicolor E</name>
    <dbReference type="NCBI Taxonomy" id="1095630"/>
    <lineage>
        <taxon>Eukaryota</taxon>
        <taxon>Fungi</taxon>
        <taxon>Dikarya</taxon>
        <taxon>Ascomycota</taxon>
        <taxon>Pezizomycotina</taxon>
        <taxon>Leotiomycetes</taxon>
        <taxon>Helotiales</taxon>
        <taxon>Hyaloscyphaceae</taxon>
        <taxon>Hyaloscypha</taxon>
        <taxon>Hyaloscypha bicolor</taxon>
    </lineage>
</organism>
<dbReference type="EMBL" id="KZ613822">
    <property type="protein sequence ID" value="PMD58444.1"/>
    <property type="molecule type" value="Genomic_DNA"/>
</dbReference>
<dbReference type="RefSeq" id="XP_024735348.1">
    <property type="nucleotide sequence ID" value="XM_024888652.1"/>
</dbReference>
<dbReference type="GO" id="GO:0031956">
    <property type="term" value="F:medium-chain fatty acid-CoA ligase activity"/>
    <property type="evidence" value="ECO:0007669"/>
    <property type="project" value="TreeGrafter"/>
</dbReference>
<dbReference type="OrthoDB" id="3940091at2759"/>
<dbReference type="GO" id="GO:0006631">
    <property type="term" value="P:fatty acid metabolic process"/>
    <property type="evidence" value="ECO:0007669"/>
    <property type="project" value="TreeGrafter"/>
</dbReference>
<keyword evidence="2" id="KW-0436">Ligase</keyword>
<gene>
    <name evidence="3" type="ORF">K444DRAFT_725703</name>
</gene>